<comment type="caution">
    <text evidence="1">The sequence shown here is derived from an EMBL/GenBank/DDBJ whole genome shotgun (WGS) entry which is preliminary data.</text>
</comment>
<evidence type="ECO:0000313" key="1">
    <source>
        <dbReference type="EMBL" id="PON76712.1"/>
    </source>
</evidence>
<name>A0A2P5DTU5_PARAD</name>
<proteinExistence type="predicted"/>
<organism evidence="1 2">
    <name type="scientific">Parasponia andersonii</name>
    <name type="common">Sponia andersonii</name>
    <dbReference type="NCBI Taxonomy" id="3476"/>
    <lineage>
        <taxon>Eukaryota</taxon>
        <taxon>Viridiplantae</taxon>
        <taxon>Streptophyta</taxon>
        <taxon>Embryophyta</taxon>
        <taxon>Tracheophyta</taxon>
        <taxon>Spermatophyta</taxon>
        <taxon>Magnoliopsida</taxon>
        <taxon>eudicotyledons</taxon>
        <taxon>Gunneridae</taxon>
        <taxon>Pentapetalae</taxon>
        <taxon>rosids</taxon>
        <taxon>fabids</taxon>
        <taxon>Rosales</taxon>
        <taxon>Cannabaceae</taxon>
        <taxon>Parasponia</taxon>
    </lineage>
</organism>
<dbReference type="EMBL" id="JXTB01000017">
    <property type="protein sequence ID" value="PON76712.1"/>
    <property type="molecule type" value="Genomic_DNA"/>
</dbReference>
<evidence type="ECO:0000313" key="2">
    <source>
        <dbReference type="Proteomes" id="UP000237105"/>
    </source>
</evidence>
<dbReference type="OrthoDB" id="10285243at2759"/>
<dbReference type="AlphaFoldDB" id="A0A2P5DTU5"/>
<gene>
    <name evidence="1" type="ORF">PanWU01x14_033980</name>
</gene>
<dbReference type="Proteomes" id="UP000237105">
    <property type="component" value="Unassembled WGS sequence"/>
</dbReference>
<accession>A0A2P5DTU5</accession>
<reference evidence="2" key="1">
    <citation type="submission" date="2016-06" db="EMBL/GenBank/DDBJ databases">
        <title>Parallel loss of symbiosis genes in relatives of nitrogen-fixing non-legume Parasponia.</title>
        <authorList>
            <person name="Van Velzen R."/>
            <person name="Holmer R."/>
            <person name="Bu F."/>
            <person name="Rutten L."/>
            <person name="Van Zeijl A."/>
            <person name="Liu W."/>
            <person name="Santuari L."/>
            <person name="Cao Q."/>
            <person name="Sharma T."/>
            <person name="Shen D."/>
            <person name="Roswanjaya Y."/>
            <person name="Wardhani T."/>
            <person name="Kalhor M.S."/>
            <person name="Jansen J."/>
            <person name="Van den Hoogen J."/>
            <person name="Gungor B."/>
            <person name="Hartog M."/>
            <person name="Hontelez J."/>
            <person name="Verver J."/>
            <person name="Yang W.-C."/>
            <person name="Schijlen E."/>
            <person name="Repin R."/>
            <person name="Schilthuizen M."/>
            <person name="Schranz E."/>
            <person name="Heidstra R."/>
            <person name="Miyata K."/>
            <person name="Fedorova E."/>
            <person name="Kohlen W."/>
            <person name="Bisseling T."/>
            <person name="Smit S."/>
            <person name="Geurts R."/>
        </authorList>
    </citation>
    <scope>NUCLEOTIDE SEQUENCE [LARGE SCALE GENOMIC DNA]</scope>
    <source>
        <strain evidence="2">cv. WU1-14</strain>
    </source>
</reference>
<protein>
    <submittedName>
        <fullName evidence="1">Uncharacterized protein</fullName>
    </submittedName>
</protein>
<keyword evidence="2" id="KW-1185">Reference proteome</keyword>
<sequence>MVNLATQIIPNKKPFTLTSNSFQSQFPGTFVYPGNPHFHLPQFGTFQPFGHSGGRGFNPQTGGGRFLTLTIVVVKIGHSGIPINLNANYVTNLATFLLNVGTGSI</sequence>